<dbReference type="Proteomes" id="UP001497516">
    <property type="component" value="Chromosome 1"/>
</dbReference>
<evidence type="ECO:0000313" key="2">
    <source>
        <dbReference type="EMBL" id="CAL1353516.1"/>
    </source>
</evidence>
<dbReference type="EMBL" id="OZ034813">
    <property type="protein sequence ID" value="CAL1353516.1"/>
    <property type="molecule type" value="Genomic_DNA"/>
</dbReference>
<sequence>MSSSWLSDLVWTRIIQKLDAICADQAATARAKGWQVEAARDPAKPPAVRQRQALAEEPLRDETADVTATTQEGGGRDAARGVVAVVAVRGRALRTEEHETLCLAGASIAPRSGGEALLSSTGDGGAVRAEEEGERGGALRPETLDQADASAARRRDSTSSTMKGDVESPRATPEWKALREEETLRLEAVADRVASPDLEKESSAIAGDAPRTRNRIRRVAASFGLQSLGR</sequence>
<dbReference type="AlphaFoldDB" id="A0AAV2CBG8"/>
<feature type="region of interest" description="Disordered" evidence="1">
    <location>
        <begin position="112"/>
        <end position="176"/>
    </location>
</feature>
<evidence type="ECO:0000313" key="3">
    <source>
        <dbReference type="Proteomes" id="UP001497516"/>
    </source>
</evidence>
<gene>
    <name evidence="2" type="ORF">LTRI10_LOCUS1415</name>
</gene>
<keyword evidence="3" id="KW-1185">Reference proteome</keyword>
<organism evidence="2 3">
    <name type="scientific">Linum trigynum</name>
    <dbReference type="NCBI Taxonomy" id="586398"/>
    <lineage>
        <taxon>Eukaryota</taxon>
        <taxon>Viridiplantae</taxon>
        <taxon>Streptophyta</taxon>
        <taxon>Embryophyta</taxon>
        <taxon>Tracheophyta</taxon>
        <taxon>Spermatophyta</taxon>
        <taxon>Magnoliopsida</taxon>
        <taxon>eudicotyledons</taxon>
        <taxon>Gunneridae</taxon>
        <taxon>Pentapetalae</taxon>
        <taxon>rosids</taxon>
        <taxon>fabids</taxon>
        <taxon>Malpighiales</taxon>
        <taxon>Linaceae</taxon>
        <taxon>Linum</taxon>
    </lineage>
</organism>
<reference evidence="2 3" key="1">
    <citation type="submission" date="2024-04" db="EMBL/GenBank/DDBJ databases">
        <authorList>
            <person name="Fracassetti M."/>
        </authorList>
    </citation>
    <scope>NUCLEOTIDE SEQUENCE [LARGE SCALE GENOMIC DNA]</scope>
</reference>
<evidence type="ECO:0000256" key="1">
    <source>
        <dbReference type="SAM" id="MobiDB-lite"/>
    </source>
</evidence>
<name>A0AAV2CBG8_9ROSI</name>
<protein>
    <submittedName>
        <fullName evidence="2">Uncharacterized protein</fullName>
    </submittedName>
</protein>
<feature type="compositionally biased region" description="Basic and acidic residues" evidence="1">
    <location>
        <begin position="128"/>
        <end position="137"/>
    </location>
</feature>
<proteinExistence type="predicted"/>
<accession>A0AAV2CBG8</accession>